<feature type="compositionally biased region" description="Basic residues" evidence="1">
    <location>
        <begin position="42"/>
        <end position="55"/>
    </location>
</feature>
<evidence type="ECO:0000313" key="4">
    <source>
        <dbReference type="RefSeq" id="XP_022254970.1"/>
    </source>
</evidence>
<dbReference type="SUPFAM" id="SSF50729">
    <property type="entry name" value="PH domain-like"/>
    <property type="match status" value="1"/>
</dbReference>
<organism evidence="3 4">
    <name type="scientific">Limulus polyphemus</name>
    <name type="common">Atlantic horseshoe crab</name>
    <dbReference type="NCBI Taxonomy" id="6850"/>
    <lineage>
        <taxon>Eukaryota</taxon>
        <taxon>Metazoa</taxon>
        <taxon>Ecdysozoa</taxon>
        <taxon>Arthropoda</taxon>
        <taxon>Chelicerata</taxon>
        <taxon>Merostomata</taxon>
        <taxon>Xiphosura</taxon>
        <taxon>Limulidae</taxon>
        <taxon>Limulus</taxon>
    </lineage>
</organism>
<dbReference type="RefSeq" id="XP_022254970.1">
    <property type="nucleotide sequence ID" value="XM_022399262.1"/>
</dbReference>
<dbReference type="InterPro" id="IPR051133">
    <property type="entry name" value="Adapter_Engulfment-Domain"/>
</dbReference>
<evidence type="ECO:0000256" key="1">
    <source>
        <dbReference type="SAM" id="MobiDB-lite"/>
    </source>
</evidence>
<evidence type="ECO:0000259" key="2">
    <source>
        <dbReference type="PROSITE" id="PS01179"/>
    </source>
</evidence>
<dbReference type="InterPro" id="IPR006020">
    <property type="entry name" value="PTB/PI_dom"/>
</dbReference>
<feature type="region of interest" description="Disordered" evidence="1">
    <location>
        <begin position="1"/>
        <end position="87"/>
    </location>
</feature>
<dbReference type="PROSITE" id="PS01179">
    <property type="entry name" value="PID"/>
    <property type="match status" value="1"/>
</dbReference>
<dbReference type="GeneID" id="106470634"/>
<proteinExistence type="predicted"/>
<sequence length="243" mass="27752">MEPSECETHRFDFNFTHHSRKENASDGTIHRLSRSKSDQNHPRSHKHSAGKKSKSKPIDNVVMNSKGSPSESNNLQESVTGSKNIFDPQTPKLPRAFSVQYLGKRFARGFLGIKNIRQPVDELVADYRTKLPQKSRVILRIEVSLEGIKVSAMSQSSNSNFETKRYPINLISYCAQDTVYDRIFAMIVVQDSKNSLKQRSSECHAFLCEKHHNARELSLSLTTAFHANRRKKEFQQQENDSDA</sequence>
<feature type="domain" description="PID" evidence="2">
    <location>
        <begin position="166"/>
        <end position="225"/>
    </location>
</feature>
<dbReference type="Proteomes" id="UP000694941">
    <property type="component" value="Unplaced"/>
</dbReference>
<feature type="compositionally biased region" description="Basic and acidic residues" evidence="1">
    <location>
        <begin position="1"/>
        <end position="12"/>
    </location>
</feature>
<dbReference type="PANTHER" id="PTHR11232">
    <property type="entry name" value="PHOSPHOTYROSINE INTERACTION DOMAIN-CONTAINING FAMILY MEMBER"/>
    <property type="match status" value="1"/>
</dbReference>
<gene>
    <name evidence="4" type="primary">LOC106470634</name>
</gene>
<evidence type="ECO:0000313" key="3">
    <source>
        <dbReference type="Proteomes" id="UP000694941"/>
    </source>
</evidence>
<name>A0ABM1TGG4_LIMPO</name>
<keyword evidence="3" id="KW-1185">Reference proteome</keyword>
<dbReference type="Gene3D" id="2.30.29.30">
    <property type="entry name" value="Pleckstrin-homology domain (PH domain)/Phosphotyrosine-binding domain (PTB)"/>
    <property type="match status" value="1"/>
</dbReference>
<dbReference type="InterPro" id="IPR011993">
    <property type="entry name" value="PH-like_dom_sf"/>
</dbReference>
<dbReference type="PANTHER" id="PTHR11232:SF57">
    <property type="entry name" value="RE46159P"/>
    <property type="match status" value="1"/>
</dbReference>
<dbReference type="Pfam" id="PF14719">
    <property type="entry name" value="PID_2"/>
    <property type="match status" value="1"/>
</dbReference>
<accession>A0ABM1TGG4</accession>
<feature type="compositionally biased region" description="Polar residues" evidence="1">
    <location>
        <begin position="62"/>
        <end position="83"/>
    </location>
</feature>
<protein>
    <submittedName>
        <fullName evidence="4">Low density lipoprotein receptor adapter protein 1-like</fullName>
    </submittedName>
</protein>
<reference evidence="4" key="1">
    <citation type="submission" date="2025-08" db="UniProtKB">
        <authorList>
            <consortium name="RefSeq"/>
        </authorList>
    </citation>
    <scope>IDENTIFICATION</scope>
    <source>
        <tissue evidence="4">Muscle</tissue>
    </source>
</reference>